<evidence type="ECO:0000256" key="6">
    <source>
        <dbReference type="ARBA" id="ARBA00023014"/>
    </source>
</evidence>
<dbReference type="SUPFAM" id="SSF52141">
    <property type="entry name" value="Uracil-DNA glycosylase-like"/>
    <property type="match status" value="1"/>
</dbReference>
<feature type="compositionally biased region" description="Low complexity" evidence="8">
    <location>
        <begin position="1"/>
        <end position="24"/>
    </location>
</feature>
<evidence type="ECO:0000256" key="8">
    <source>
        <dbReference type="SAM" id="MobiDB-lite"/>
    </source>
</evidence>
<protein>
    <submittedName>
        <fullName evidence="10">Uracil-DNA glycosylase</fullName>
    </submittedName>
</protein>
<evidence type="ECO:0000256" key="5">
    <source>
        <dbReference type="ARBA" id="ARBA00023004"/>
    </source>
</evidence>
<evidence type="ECO:0000256" key="3">
    <source>
        <dbReference type="ARBA" id="ARBA00022763"/>
    </source>
</evidence>
<dbReference type="RefSeq" id="WP_154383441.1">
    <property type="nucleotide sequence ID" value="NZ_WKJK01000031.1"/>
</dbReference>
<dbReference type="SMART" id="SM00987">
    <property type="entry name" value="UreE_C"/>
    <property type="match status" value="1"/>
</dbReference>
<name>A0A6I2L8J1_9BURK</name>
<dbReference type="PANTHER" id="PTHR33693:SF1">
    <property type="entry name" value="TYPE-4 URACIL-DNA GLYCOSYLASE"/>
    <property type="match status" value="1"/>
</dbReference>
<dbReference type="EMBL" id="WKJK01000031">
    <property type="protein sequence ID" value="MRW94565.1"/>
    <property type="molecule type" value="Genomic_DNA"/>
</dbReference>
<feature type="domain" description="Uracil-DNA glycosylase-like" evidence="9">
    <location>
        <begin position="90"/>
        <end position="234"/>
    </location>
</feature>
<dbReference type="GO" id="GO:0097506">
    <property type="term" value="F:deaminated base DNA N-glycosylase activity"/>
    <property type="evidence" value="ECO:0007669"/>
    <property type="project" value="UniProtKB-ARBA"/>
</dbReference>
<keyword evidence="1" id="KW-0004">4Fe-4S</keyword>
<evidence type="ECO:0000259" key="9">
    <source>
        <dbReference type="SMART" id="SM00986"/>
    </source>
</evidence>
<keyword evidence="7" id="KW-0234">DNA repair</keyword>
<dbReference type="AlphaFoldDB" id="A0A6I2L8J1"/>
<organism evidence="10 11">
    <name type="scientific">Duganella guangzhouensis</name>
    <dbReference type="NCBI Taxonomy" id="2666084"/>
    <lineage>
        <taxon>Bacteria</taxon>
        <taxon>Pseudomonadati</taxon>
        <taxon>Pseudomonadota</taxon>
        <taxon>Betaproteobacteria</taxon>
        <taxon>Burkholderiales</taxon>
        <taxon>Oxalobacteraceae</taxon>
        <taxon>Telluria group</taxon>
        <taxon>Duganella</taxon>
    </lineage>
</organism>
<dbReference type="GO" id="GO:0051539">
    <property type="term" value="F:4 iron, 4 sulfur cluster binding"/>
    <property type="evidence" value="ECO:0007669"/>
    <property type="project" value="UniProtKB-KW"/>
</dbReference>
<keyword evidence="5" id="KW-0408">Iron</keyword>
<reference evidence="10 11" key="1">
    <citation type="submission" date="2019-11" db="EMBL/GenBank/DDBJ databases">
        <title>Novel species isolated from a subtropical stream in China.</title>
        <authorList>
            <person name="Lu H."/>
        </authorList>
    </citation>
    <scope>NUCLEOTIDE SEQUENCE [LARGE SCALE GENOMIC DNA]</scope>
    <source>
        <strain evidence="10 11">FT80W</strain>
    </source>
</reference>
<evidence type="ECO:0000256" key="7">
    <source>
        <dbReference type="ARBA" id="ARBA00023204"/>
    </source>
</evidence>
<keyword evidence="2" id="KW-0479">Metal-binding</keyword>
<dbReference type="Gene3D" id="3.40.470.10">
    <property type="entry name" value="Uracil-DNA glycosylase-like domain"/>
    <property type="match status" value="1"/>
</dbReference>
<evidence type="ECO:0000313" key="10">
    <source>
        <dbReference type="EMBL" id="MRW94565.1"/>
    </source>
</evidence>
<keyword evidence="11" id="KW-1185">Reference proteome</keyword>
<dbReference type="GO" id="GO:0006281">
    <property type="term" value="P:DNA repair"/>
    <property type="evidence" value="ECO:0007669"/>
    <property type="project" value="UniProtKB-KW"/>
</dbReference>
<proteinExistence type="predicted"/>
<dbReference type="CDD" id="cd10030">
    <property type="entry name" value="UDG-F4_TTUDGA_SPO1dp_like"/>
    <property type="match status" value="1"/>
</dbReference>
<sequence>APARPSPQGGQGPASRPSSRPAAPLDLAPLEDESTAWFDDAPMPPPAVAPVRPEPVSDEAIAQMDWDALRAAVSTCTRCTLCETRRAAVNGRGAERASWIAIATAPSQQDEEAGEPVTAEAGQLLNNMLKAIELKPDSEVYVATLVKCRPVDRSPSADEVIACRPFLERELALTGATMAMTFGQFAAKGLMMGPAARGKVMHYGANQLPVVATYHPDDLLRKPEDKAKAWADLCLAKASHA</sequence>
<accession>A0A6I2L8J1</accession>
<evidence type="ECO:0000256" key="1">
    <source>
        <dbReference type="ARBA" id="ARBA00022485"/>
    </source>
</evidence>
<dbReference type="PANTHER" id="PTHR33693">
    <property type="entry name" value="TYPE-5 URACIL-DNA GLYCOSYLASE"/>
    <property type="match status" value="1"/>
</dbReference>
<keyword evidence="6" id="KW-0411">Iron-sulfur</keyword>
<keyword evidence="3" id="KW-0227">DNA damage</keyword>
<dbReference type="Pfam" id="PF03167">
    <property type="entry name" value="UDG"/>
    <property type="match status" value="1"/>
</dbReference>
<dbReference type="InterPro" id="IPR005122">
    <property type="entry name" value="Uracil-DNA_glycosylase-like"/>
</dbReference>
<keyword evidence="4" id="KW-0378">Hydrolase</keyword>
<evidence type="ECO:0000256" key="2">
    <source>
        <dbReference type="ARBA" id="ARBA00022723"/>
    </source>
</evidence>
<dbReference type="InterPro" id="IPR051536">
    <property type="entry name" value="UDG_Type-4/5"/>
</dbReference>
<comment type="caution">
    <text evidence="10">The sequence shown here is derived from an EMBL/GenBank/DDBJ whole genome shotgun (WGS) entry which is preliminary data.</text>
</comment>
<gene>
    <name evidence="10" type="ORF">GJ699_31820</name>
</gene>
<dbReference type="Proteomes" id="UP000433309">
    <property type="component" value="Unassembled WGS sequence"/>
</dbReference>
<feature type="region of interest" description="Disordered" evidence="8">
    <location>
        <begin position="1"/>
        <end position="54"/>
    </location>
</feature>
<evidence type="ECO:0000313" key="11">
    <source>
        <dbReference type="Proteomes" id="UP000433309"/>
    </source>
</evidence>
<dbReference type="GO" id="GO:0046872">
    <property type="term" value="F:metal ion binding"/>
    <property type="evidence" value="ECO:0007669"/>
    <property type="project" value="UniProtKB-KW"/>
</dbReference>
<evidence type="ECO:0000256" key="4">
    <source>
        <dbReference type="ARBA" id="ARBA00022801"/>
    </source>
</evidence>
<feature type="non-terminal residue" evidence="10">
    <location>
        <position position="1"/>
    </location>
</feature>
<dbReference type="InterPro" id="IPR036895">
    <property type="entry name" value="Uracil-DNA_glycosylase-like_sf"/>
</dbReference>
<dbReference type="SMART" id="SM00986">
    <property type="entry name" value="UDG"/>
    <property type="match status" value="1"/>
</dbReference>